<dbReference type="CDD" id="cd01949">
    <property type="entry name" value="GGDEF"/>
    <property type="match status" value="1"/>
</dbReference>
<evidence type="ECO:0000259" key="3">
    <source>
        <dbReference type="PROSITE" id="PS50887"/>
    </source>
</evidence>
<feature type="domain" description="GGDEF" evidence="3">
    <location>
        <begin position="321"/>
        <end position="455"/>
    </location>
</feature>
<dbReference type="CDD" id="cd01948">
    <property type="entry name" value="EAL"/>
    <property type="match status" value="1"/>
</dbReference>
<dbReference type="EC" id="3.1.4.52" evidence="4"/>
<dbReference type="InterPro" id="IPR000160">
    <property type="entry name" value="GGDEF_dom"/>
</dbReference>
<dbReference type="Pfam" id="PF00990">
    <property type="entry name" value="GGDEF"/>
    <property type="match status" value="1"/>
</dbReference>
<dbReference type="SMART" id="SM00052">
    <property type="entry name" value="EAL"/>
    <property type="match status" value="1"/>
</dbReference>
<dbReference type="GO" id="GO:0071111">
    <property type="term" value="F:cyclic-guanylate-specific phosphodiesterase activity"/>
    <property type="evidence" value="ECO:0007669"/>
    <property type="project" value="UniProtKB-EC"/>
</dbReference>
<dbReference type="InterPro" id="IPR029787">
    <property type="entry name" value="Nucleotide_cyclase"/>
</dbReference>
<dbReference type="NCBIfam" id="TIGR00254">
    <property type="entry name" value="GGDEF"/>
    <property type="match status" value="1"/>
</dbReference>
<gene>
    <name evidence="4" type="primary">gmr</name>
    <name evidence="4" type="ORF">JSE7799_00126</name>
</gene>
<dbReference type="SUPFAM" id="SSF55073">
    <property type="entry name" value="Nucleotide cyclase"/>
    <property type="match status" value="1"/>
</dbReference>
<dbReference type="Gene3D" id="3.20.20.450">
    <property type="entry name" value="EAL domain"/>
    <property type="match status" value="1"/>
</dbReference>
<dbReference type="Pfam" id="PF00563">
    <property type="entry name" value="EAL"/>
    <property type="match status" value="1"/>
</dbReference>
<sequence length="716" mass="79757">MTRGSLPNQIVLLALAALIAVLATLWISLYTVREAMNAEAAKESERLMGGRLRSLQEQVSLIASDYHNWTDLFLDAKNLDYERLASNYGITAERGDVFQYAELFRGPFPKPVGWREGQGLAPQEGIIDRATKLALRDRVRNLDVNGRQTVDYMQLHDGMLVMFSSSYLLPEAGILLADLDPDDQAIAVIGKVLSEERLTKIADEFSMRDIRVVETSPGLGPGTVNLPAIDVSGEPVAWLEWHPPTPGTVLFQKIAPIMYVVSFVFVGGFYWCAKVLRNNATKIIVQEAKSFDQARTDALTALPNRFALREHLKRVNANGALDCAIVAMDLDRFKQINETVGHIGGDLFLEAFGARLRGLSDDETFVARLGGDEFVLVISSNGSLEEVLSRKCAGLDEITREPVSCNGVRFDVMVSKGVAKLHAGQPRDDELLRRADRALYTAKMRGTQKAIFYDDQMECEDREHMAIESWLRSALIDGEGFSIVYQPIVAAADDCEEMRFEALARWCYRDAGEVPPDKFIQVAEARGLIVRLGWLLLDLICRDIRGMERCKIGVNVSPLQLMTPGFGDLFAARVEANGIQPKQIEVEVTEQIVVRDDVTIVQELNVLRERGFSLALDDFGTGYSSIGYLTRMPFDVLKIDRSFARLQADNVQHQRMVRSMVGLAHAMDLKIIAEGIETPEEALRFRALGSDFLQGYYFGPPAPLRKRELESTAVSA</sequence>
<proteinExistence type="predicted"/>
<evidence type="ECO:0000313" key="4">
    <source>
        <dbReference type="EMBL" id="CUH09955.1"/>
    </source>
</evidence>
<dbReference type="EMBL" id="CYPR01000004">
    <property type="protein sequence ID" value="CUH09955.1"/>
    <property type="molecule type" value="Genomic_DNA"/>
</dbReference>
<evidence type="ECO:0000259" key="2">
    <source>
        <dbReference type="PROSITE" id="PS50883"/>
    </source>
</evidence>
<dbReference type="Gene3D" id="3.30.70.270">
    <property type="match status" value="1"/>
</dbReference>
<keyword evidence="1" id="KW-0472">Membrane</keyword>
<dbReference type="InterPro" id="IPR043128">
    <property type="entry name" value="Rev_trsase/Diguanyl_cyclase"/>
</dbReference>
<organism evidence="4 5">
    <name type="scientific">Jannaschia seosinensis</name>
    <dbReference type="NCBI Taxonomy" id="313367"/>
    <lineage>
        <taxon>Bacteria</taxon>
        <taxon>Pseudomonadati</taxon>
        <taxon>Pseudomonadota</taxon>
        <taxon>Alphaproteobacteria</taxon>
        <taxon>Rhodobacterales</taxon>
        <taxon>Roseobacteraceae</taxon>
        <taxon>Jannaschia</taxon>
    </lineage>
</organism>
<dbReference type="OrthoDB" id="9814202at2"/>
<dbReference type="SMART" id="SM00267">
    <property type="entry name" value="GGDEF"/>
    <property type="match status" value="1"/>
</dbReference>
<evidence type="ECO:0000313" key="5">
    <source>
        <dbReference type="Proteomes" id="UP000049455"/>
    </source>
</evidence>
<reference evidence="4 5" key="1">
    <citation type="submission" date="2015-09" db="EMBL/GenBank/DDBJ databases">
        <authorList>
            <person name="Jackson K.R."/>
            <person name="Lunt B.L."/>
            <person name="Fisher J.N.B."/>
            <person name="Gardner A.V."/>
            <person name="Bailey M.E."/>
            <person name="Deus L.M."/>
            <person name="Earl A.S."/>
            <person name="Gibby P.D."/>
            <person name="Hartmann K.A."/>
            <person name="Liu J.E."/>
            <person name="Manci A.M."/>
            <person name="Nielsen D.A."/>
            <person name="Solomon M.B."/>
            <person name="Breakwell D.P."/>
            <person name="Burnett S.H."/>
            <person name="Grose J.H."/>
        </authorList>
    </citation>
    <scope>NUCLEOTIDE SEQUENCE [LARGE SCALE GENOMIC DNA]</scope>
    <source>
        <strain evidence="4 5">CECT 7799</strain>
    </source>
</reference>
<evidence type="ECO:0000256" key="1">
    <source>
        <dbReference type="SAM" id="Phobius"/>
    </source>
</evidence>
<dbReference type="PANTHER" id="PTHR33121:SF70">
    <property type="entry name" value="SIGNALING PROTEIN YKOW"/>
    <property type="match status" value="1"/>
</dbReference>
<dbReference type="Proteomes" id="UP000049455">
    <property type="component" value="Unassembled WGS sequence"/>
</dbReference>
<keyword evidence="1" id="KW-0812">Transmembrane</keyword>
<accession>A0A0M7B6K8</accession>
<dbReference type="AlphaFoldDB" id="A0A0M7B6K8"/>
<dbReference type="InterPro" id="IPR035919">
    <property type="entry name" value="EAL_sf"/>
</dbReference>
<dbReference type="SUPFAM" id="SSF141868">
    <property type="entry name" value="EAL domain-like"/>
    <property type="match status" value="1"/>
</dbReference>
<dbReference type="RefSeq" id="WP_083480114.1">
    <property type="nucleotide sequence ID" value="NZ_CYPR01000004.1"/>
</dbReference>
<feature type="domain" description="EAL" evidence="2">
    <location>
        <begin position="464"/>
        <end position="715"/>
    </location>
</feature>
<dbReference type="PROSITE" id="PS50883">
    <property type="entry name" value="EAL"/>
    <property type="match status" value="1"/>
</dbReference>
<feature type="transmembrane region" description="Helical" evidence="1">
    <location>
        <begin position="12"/>
        <end position="32"/>
    </location>
</feature>
<dbReference type="PROSITE" id="PS50887">
    <property type="entry name" value="GGDEF"/>
    <property type="match status" value="1"/>
</dbReference>
<dbReference type="PANTHER" id="PTHR33121">
    <property type="entry name" value="CYCLIC DI-GMP PHOSPHODIESTERASE PDEF"/>
    <property type="match status" value="1"/>
</dbReference>
<protein>
    <submittedName>
        <fullName evidence="4">Cyclic di-GMP phosphodiesterase Gmr</fullName>
        <ecNumber evidence="4">3.1.4.52</ecNumber>
    </submittedName>
</protein>
<keyword evidence="5" id="KW-1185">Reference proteome</keyword>
<name>A0A0M7B6K8_9RHOB</name>
<dbReference type="InterPro" id="IPR050706">
    <property type="entry name" value="Cyclic-di-GMP_PDE-like"/>
</dbReference>
<dbReference type="InterPro" id="IPR001633">
    <property type="entry name" value="EAL_dom"/>
</dbReference>
<keyword evidence="4" id="KW-0378">Hydrolase</keyword>
<dbReference type="STRING" id="313367.JSE7799_00126"/>
<keyword evidence="1" id="KW-1133">Transmembrane helix</keyword>
<feature type="transmembrane region" description="Helical" evidence="1">
    <location>
        <begin position="254"/>
        <end position="271"/>
    </location>
</feature>